<reference evidence="5" key="1">
    <citation type="journal article" date="2019" name="Int. J. Syst. Evol. Microbiol.">
        <title>The Global Catalogue of Microorganisms (GCM) 10K type strain sequencing project: providing services to taxonomists for standard genome sequencing and annotation.</title>
        <authorList>
            <consortium name="The Broad Institute Genomics Platform"/>
            <consortium name="The Broad Institute Genome Sequencing Center for Infectious Disease"/>
            <person name="Wu L."/>
            <person name="Ma J."/>
        </authorList>
    </citation>
    <scope>NUCLEOTIDE SEQUENCE [LARGE SCALE GENOMIC DNA]</scope>
    <source>
        <strain evidence="5">CGMCC 1.15180</strain>
    </source>
</reference>
<evidence type="ECO:0000313" key="5">
    <source>
        <dbReference type="Proteomes" id="UP001597361"/>
    </source>
</evidence>
<name>A0ABW4VLF8_9BACT</name>
<dbReference type="CDD" id="cd22231">
    <property type="entry name" value="RHH_NikR_HicB-like"/>
    <property type="match status" value="1"/>
</dbReference>
<accession>A0ABW4VLF8</accession>
<evidence type="ECO:0000256" key="2">
    <source>
        <dbReference type="ARBA" id="ARBA00022649"/>
    </source>
</evidence>
<sequence length="78" mass="8713">MAENTSITLGSHFEDFINKQIQKGRYGSTSEAVRAALRLLEEKETKLEALRNALVEGEKSGKVDYSLESLIEELNKAL</sequence>
<gene>
    <name evidence="4" type="ORF">ACFSKL_05840</name>
</gene>
<keyword evidence="5" id="KW-1185">Reference proteome</keyword>
<dbReference type="PANTHER" id="PTHR36582:SF2">
    <property type="entry name" value="ANTITOXIN PARD"/>
    <property type="match status" value="1"/>
</dbReference>
<dbReference type="EMBL" id="JBHUHR010000015">
    <property type="protein sequence ID" value="MFD2034302.1"/>
    <property type="molecule type" value="Genomic_DNA"/>
</dbReference>
<dbReference type="Gene3D" id="6.10.10.120">
    <property type="entry name" value="Antitoxin ParD1-like"/>
    <property type="match status" value="1"/>
</dbReference>
<dbReference type="InterPro" id="IPR010985">
    <property type="entry name" value="Ribbon_hlx_hlx"/>
</dbReference>
<proteinExistence type="inferred from homology"/>
<comment type="caution">
    <text evidence="4">The sequence shown here is derived from an EMBL/GenBank/DDBJ whole genome shotgun (WGS) entry which is preliminary data.</text>
</comment>
<keyword evidence="3" id="KW-0175">Coiled coil</keyword>
<dbReference type="InterPro" id="IPR022789">
    <property type="entry name" value="ParD"/>
</dbReference>
<dbReference type="InterPro" id="IPR038296">
    <property type="entry name" value="ParD_sf"/>
</dbReference>
<keyword evidence="2" id="KW-1277">Toxin-antitoxin system</keyword>
<evidence type="ECO:0000256" key="3">
    <source>
        <dbReference type="SAM" id="Coils"/>
    </source>
</evidence>
<dbReference type="PANTHER" id="PTHR36582">
    <property type="entry name" value="ANTITOXIN PARD"/>
    <property type="match status" value="1"/>
</dbReference>
<dbReference type="SUPFAM" id="SSF47598">
    <property type="entry name" value="Ribbon-helix-helix"/>
    <property type="match status" value="1"/>
</dbReference>
<dbReference type="RefSeq" id="WP_376884317.1">
    <property type="nucleotide sequence ID" value="NZ_JBHUHR010000015.1"/>
</dbReference>
<dbReference type="Pfam" id="PF03693">
    <property type="entry name" value="ParD_antitoxin"/>
    <property type="match status" value="1"/>
</dbReference>
<organism evidence="4 5">
    <name type="scientific">Belliella marina</name>
    <dbReference type="NCBI Taxonomy" id="1644146"/>
    <lineage>
        <taxon>Bacteria</taxon>
        <taxon>Pseudomonadati</taxon>
        <taxon>Bacteroidota</taxon>
        <taxon>Cytophagia</taxon>
        <taxon>Cytophagales</taxon>
        <taxon>Cyclobacteriaceae</taxon>
        <taxon>Belliella</taxon>
    </lineage>
</organism>
<feature type="coiled-coil region" evidence="3">
    <location>
        <begin position="33"/>
        <end position="60"/>
    </location>
</feature>
<protein>
    <submittedName>
        <fullName evidence="4">Type II toxin-antitoxin system ParD family antitoxin</fullName>
    </submittedName>
</protein>
<evidence type="ECO:0000313" key="4">
    <source>
        <dbReference type="EMBL" id="MFD2034302.1"/>
    </source>
</evidence>
<comment type="similarity">
    <text evidence="1">Belongs to the ParD antitoxin family.</text>
</comment>
<dbReference type="Proteomes" id="UP001597361">
    <property type="component" value="Unassembled WGS sequence"/>
</dbReference>
<dbReference type="NCBIfam" id="TIGR02606">
    <property type="entry name" value="antidote_CC2985"/>
    <property type="match status" value="1"/>
</dbReference>
<evidence type="ECO:0000256" key="1">
    <source>
        <dbReference type="ARBA" id="ARBA00008580"/>
    </source>
</evidence>